<evidence type="ECO:0000259" key="4">
    <source>
        <dbReference type="Pfam" id="PF02563"/>
    </source>
</evidence>
<evidence type="ECO:0000256" key="2">
    <source>
        <dbReference type="SAM" id="MobiDB-lite"/>
    </source>
</evidence>
<feature type="region of interest" description="Disordered" evidence="2">
    <location>
        <begin position="47"/>
        <end position="113"/>
    </location>
</feature>
<feature type="compositionally biased region" description="Polar residues" evidence="2">
    <location>
        <begin position="496"/>
        <end position="506"/>
    </location>
</feature>
<feature type="compositionally biased region" description="Low complexity" evidence="2">
    <location>
        <begin position="51"/>
        <end position="68"/>
    </location>
</feature>
<dbReference type="InterPro" id="IPR019554">
    <property type="entry name" value="Soluble_ligand-bd"/>
</dbReference>
<keyword evidence="6" id="KW-0813">Transport</keyword>
<keyword evidence="6" id="KW-0762">Sugar transport</keyword>
<organism evidence="6 7">
    <name type="scientific">Terriglobus albidus</name>
    <dbReference type="NCBI Taxonomy" id="1592106"/>
    <lineage>
        <taxon>Bacteria</taxon>
        <taxon>Pseudomonadati</taxon>
        <taxon>Acidobacteriota</taxon>
        <taxon>Terriglobia</taxon>
        <taxon>Terriglobales</taxon>
        <taxon>Acidobacteriaceae</taxon>
        <taxon>Terriglobus</taxon>
    </lineage>
</organism>
<dbReference type="RefSeq" id="WP_147647531.1">
    <property type="nucleotide sequence ID" value="NZ_CP042806.1"/>
</dbReference>
<protein>
    <submittedName>
        <fullName evidence="6">Sugar transporter</fullName>
    </submittedName>
</protein>
<keyword evidence="1 3" id="KW-0732">Signal</keyword>
<evidence type="ECO:0000256" key="3">
    <source>
        <dbReference type="SAM" id="SignalP"/>
    </source>
</evidence>
<evidence type="ECO:0000313" key="6">
    <source>
        <dbReference type="EMBL" id="QEE28341.1"/>
    </source>
</evidence>
<dbReference type="Gene3D" id="3.10.560.10">
    <property type="entry name" value="Outer membrane lipoprotein wza domain like"/>
    <property type="match status" value="4"/>
</dbReference>
<proteinExistence type="predicted"/>
<sequence>MPFKIRLITFVACFSYFSASVSAIHGQAPSVNPTTILQQYDIQYGAGTNNTTQYPDPAAQQQQQQTDVPPTPRVQRPQNGYAYPSLDDQSLQQEQQQQQRDSNPLRPEQESAARRERLLTQPSVPPLPLQLAAANTFRTLPSIFGRRFFRDPNDYPPNTAMQVPDNYQLAPGDEVLVRMWGSVSMNQRVSVDRAGAIYLPQVGKITVAGIPFSSLESTIRGAVDRIYRNYNLSVELGRLRSIQVFVTGAARQPGSYTVSSFSTLISALFSSGGPANTGSFRRIQLRRGGETVTEVDLYRFLRFGDKTKDVRLMPGDVIFIPPVGEQIAIGGSVKDTAVYELLGGESVEAALSLAGGRLNTAAESPLTIERIVPGDNRTILRIPSTALTETPVRNGDIIFVPELPPSFSNVVTLRGNVVQPLRFAWHAGLKLSDILPEKNALLTKGYWYTHNRLAVEPDFQPLVTTRRNAIGDTGITSREAASQQYPNGTATTGTTSDQTMWQQYPNQDIPGGASGAPPYPNQNGATGAAGTAGTRDQYPNQGSISGRDQVSKGAAKAVKITIPAPDIDWSYAVIERKDPVTLKSTLVPFNLGKLVLDHDMSEDKELQPEDVVTIFSQADVTVPREQQTKFVRVEGEVAMAGVYAVGNNESWADVLKKAGGLTSNAYPFGAEFTRESARLAQQQRLDDYIERLTAEIQHSVINVTVNGGSASSAASSLPVLQAELLRRLRNQKATGRVVLNTMPDSGSVTDLPVPEDGDVLIIPPRPSTVNVIGAVNNQSSYIFTPLAKAKYYLSLAGGSTTAGDSSRAFVIRANGSIVSAEQGRAFGSLRLAPGDTVVIPEKSFKINKFRTIFDSSFASQFAVVAAIISVIR</sequence>
<dbReference type="Gene3D" id="3.30.1950.10">
    <property type="entry name" value="wza like domain"/>
    <property type="match status" value="1"/>
</dbReference>
<dbReference type="KEGG" id="talb:FTW19_10225"/>
<keyword evidence="7" id="KW-1185">Reference proteome</keyword>
<evidence type="ECO:0000259" key="5">
    <source>
        <dbReference type="Pfam" id="PF10531"/>
    </source>
</evidence>
<evidence type="ECO:0000256" key="1">
    <source>
        <dbReference type="ARBA" id="ARBA00022729"/>
    </source>
</evidence>
<accession>A0A5B9ED69</accession>
<feature type="domain" description="Polysaccharide export protein N-terminal" evidence="4">
    <location>
        <begin position="162"/>
        <end position="236"/>
    </location>
</feature>
<dbReference type="PANTHER" id="PTHR33619:SF3">
    <property type="entry name" value="POLYSACCHARIDE EXPORT PROTEIN GFCE-RELATED"/>
    <property type="match status" value="1"/>
</dbReference>
<feature type="domain" description="Soluble ligand binding" evidence="5">
    <location>
        <begin position="244"/>
        <end position="294"/>
    </location>
</feature>
<feature type="compositionally biased region" description="Low complexity" evidence="2">
    <location>
        <begin position="85"/>
        <end position="99"/>
    </location>
</feature>
<gene>
    <name evidence="6" type="ORF">FTW19_10225</name>
</gene>
<dbReference type="Pfam" id="PF10531">
    <property type="entry name" value="SLBB"/>
    <property type="match status" value="3"/>
</dbReference>
<feature type="compositionally biased region" description="Polar residues" evidence="2">
    <location>
        <begin position="474"/>
        <end position="487"/>
    </location>
</feature>
<feature type="domain" description="Soluble ligand binding" evidence="5">
    <location>
        <begin position="327"/>
        <end position="376"/>
    </location>
</feature>
<dbReference type="InterPro" id="IPR049712">
    <property type="entry name" value="Poly_export"/>
</dbReference>
<dbReference type="AlphaFoldDB" id="A0A5B9ED69"/>
<feature type="domain" description="Soluble ligand binding" evidence="5">
    <location>
        <begin position="631"/>
        <end position="666"/>
    </location>
</feature>
<name>A0A5B9ED69_9BACT</name>
<feature type="signal peptide" evidence="3">
    <location>
        <begin position="1"/>
        <end position="23"/>
    </location>
</feature>
<dbReference type="InterPro" id="IPR003715">
    <property type="entry name" value="Poly_export_N"/>
</dbReference>
<feature type="compositionally biased region" description="Polar residues" evidence="2">
    <location>
        <begin position="537"/>
        <end position="548"/>
    </location>
</feature>
<feature type="region of interest" description="Disordered" evidence="2">
    <location>
        <begin position="473"/>
        <end position="550"/>
    </location>
</feature>
<dbReference type="EMBL" id="CP042806">
    <property type="protein sequence ID" value="QEE28341.1"/>
    <property type="molecule type" value="Genomic_DNA"/>
</dbReference>
<feature type="chain" id="PRO_5022693975" evidence="3">
    <location>
        <begin position="24"/>
        <end position="872"/>
    </location>
</feature>
<dbReference type="PANTHER" id="PTHR33619">
    <property type="entry name" value="POLYSACCHARIDE EXPORT PROTEIN GFCE-RELATED"/>
    <property type="match status" value="1"/>
</dbReference>
<dbReference type="Pfam" id="PF02563">
    <property type="entry name" value="Poly_export"/>
    <property type="match status" value="1"/>
</dbReference>
<evidence type="ECO:0000313" key="7">
    <source>
        <dbReference type="Proteomes" id="UP000321820"/>
    </source>
</evidence>
<dbReference type="Proteomes" id="UP000321820">
    <property type="component" value="Chromosome"/>
</dbReference>
<reference evidence="6 7" key="1">
    <citation type="submission" date="2019-08" db="EMBL/GenBank/DDBJ databases">
        <title>Complete genome sequence of Terriglobus albidus strain ORNL.</title>
        <authorList>
            <person name="Podar M."/>
        </authorList>
    </citation>
    <scope>NUCLEOTIDE SEQUENCE [LARGE SCALE GENOMIC DNA]</scope>
    <source>
        <strain evidence="6 7">ORNL</strain>
    </source>
</reference>
<dbReference type="GO" id="GO:0015159">
    <property type="term" value="F:polysaccharide transmembrane transporter activity"/>
    <property type="evidence" value="ECO:0007669"/>
    <property type="project" value="InterPro"/>
</dbReference>
<feature type="compositionally biased region" description="Low complexity" evidence="2">
    <location>
        <begin position="524"/>
        <end position="534"/>
    </location>
</feature>
<dbReference type="OrthoDB" id="9815244at2"/>